<accession>A0ABV6NAI2</accession>
<dbReference type="Proteomes" id="UP001589810">
    <property type="component" value="Unassembled WGS sequence"/>
</dbReference>
<organism evidence="1 2">
    <name type="scientific">Kutzneria chonburiensis</name>
    <dbReference type="NCBI Taxonomy" id="1483604"/>
    <lineage>
        <taxon>Bacteria</taxon>
        <taxon>Bacillati</taxon>
        <taxon>Actinomycetota</taxon>
        <taxon>Actinomycetes</taxon>
        <taxon>Pseudonocardiales</taxon>
        <taxon>Pseudonocardiaceae</taxon>
        <taxon>Kutzneria</taxon>
    </lineage>
</organism>
<evidence type="ECO:0000313" key="2">
    <source>
        <dbReference type="Proteomes" id="UP001589810"/>
    </source>
</evidence>
<dbReference type="RefSeq" id="WP_273940417.1">
    <property type="nucleotide sequence ID" value="NZ_CP097263.1"/>
</dbReference>
<gene>
    <name evidence="1" type="ORF">ACFFH7_46325</name>
</gene>
<protein>
    <submittedName>
        <fullName evidence="1">Uncharacterized protein</fullName>
    </submittedName>
</protein>
<dbReference type="EMBL" id="JBHLUD010000020">
    <property type="protein sequence ID" value="MFC0548996.1"/>
    <property type="molecule type" value="Genomic_DNA"/>
</dbReference>
<keyword evidence="2" id="KW-1185">Reference proteome</keyword>
<dbReference type="SUPFAM" id="SSF51230">
    <property type="entry name" value="Single hybrid motif"/>
    <property type="match status" value="1"/>
</dbReference>
<comment type="caution">
    <text evidence="1">The sequence shown here is derived from an EMBL/GenBank/DDBJ whole genome shotgun (WGS) entry which is preliminary data.</text>
</comment>
<dbReference type="InterPro" id="IPR011053">
    <property type="entry name" value="Single_hybrid_motif"/>
</dbReference>
<name>A0ABV6NAI2_9PSEU</name>
<proteinExistence type="predicted"/>
<reference evidence="1 2" key="1">
    <citation type="submission" date="2024-09" db="EMBL/GenBank/DDBJ databases">
        <authorList>
            <person name="Sun Q."/>
            <person name="Mori K."/>
        </authorList>
    </citation>
    <scope>NUCLEOTIDE SEQUENCE [LARGE SCALE GENOMIC DNA]</scope>
    <source>
        <strain evidence="1 2">TBRC 1432</strain>
    </source>
</reference>
<evidence type="ECO:0000313" key="1">
    <source>
        <dbReference type="EMBL" id="MFC0548996.1"/>
    </source>
</evidence>
<sequence length="92" mass="10097">MVPQDLRHTREREWAQVTAPGTVRVRPRLDNRVLVRLPVLGARVGAGRTVGEVESTPYGGTRQLINSDARRGGALAYAKRAASDHTEHTEQG</sequence>